<comment type="caution">
    <text evidence="6">The sequence shown here is derived from an EMBL/GenBank/DDBJ whole genome shotgun (WGS) entry which is preliminary data.</text>
</comment>
<evidence type="ECO:0000256" key="2">
    <source>
        <dbReference type="ARBA" id="ARBA00022630"/>
    </source>
</evidence>
<dbReference type="PANTHER" id="PTHR30137">
    <property type="entry name" value="LUCIFERASE-LIKE MONOOXYGENASE"/>
    <property type="match status" value="1"/>
</dbReference>
<name>A0A511DHL5_9PSEU</name>
<sequence length="416" mass="46699">MKFHWFAQQYYTKLPADFGDTVHSSWVTPPISVADPQQVGEDYHLYLRLMQQADTLGWDSLLLNEHHQTTLAMTPSPNLIAAALAATTENAAIALCGNSLALYNPPVRVAEEIAMLDCLSGGRIIAGIVFGTPMDTAFSYGVPPIELRERFHEARDLIVRAWEAKEPFAFNGKYTQLRYVNTWPRPIQDELPVWIPGSGSPETWDVVNALDYCYGYLSFSGKQSAAPIVGGFWDYTESQNANMNPNRMAFTQIICCADSEKEAEAQYADAVKYFYRQNPTGLEFATPPGYNTLPSIRANLERARTQSAEERMKAARGELSFWEYDELGYIIAGTPERVEQRVRELATDLRIGQLITCMHVGDLPEEVARRNNELFGRDVIPKLRDVWGEEEDRWTPKVSQERVAAKFGQGAGLPAA</sequence>
<dbReference type="EMBL" id="BJVJ01000025">
    <property type="protein sequence ID" value="GEL23853.1"/>
    <property type="molecule type" value="Genomic_DNA"/>
</dbReference>
<evidence type="ECO:0000313" key="6">
    <source>
        <dbReference type="EMBL" id="GEL23853.1"/>
    </source>
</evidence>
<accession>A0A511DHL5</accession>
<keyword evidence="2" id="KW-0285">Flavoprotein</keyword>
<dbReference type="Pfam" id="PF00296">
    <property type="entry name" value="Bac_luciferase"/>
    <property type="match status" value="1"/>
</dbReference>
<dbReference type="GO" id="GO:0005829">
    <property type="term" value="C:cytosol"/>
    <property type="evidence" value="ECO:0007669"/>
    <property type="project" value="TreeGrafter"/>
</dbReference>
<dbReference type="PANTHER" id="PTHR30137:SF16">
    <property type="entry name" value="BLL0895 PROTEIN"/>
    <property type="match status" value="1"/>
</dbReference>
<dbReference type="GO" id="GO:0004497">
    <property type="term" value="F:monooxygenase activity"/>
    <property type="evidence" value="ECO:0007669"/>
    <property type="project" value="UniProtKB-KW"/>
</dbReference>
<keyword evidence="4 6" id="KW-0503">Monooxygenase</keyword>
<keyword evidence="7" id="KW-1185">Reference proteome</keyword>
<organism evidence="6 7">
    <name type="scientific">Pseudonocardia sulfidoxydans NBRC 16205</name>
    <dbReference type="NCBI Taxonomy" id="1223511"/>
    <lineage>
        <taxon>Bacteria</taxon>
        <taxon>Bacillati</taxon>
        <taxon>Actinomycetota</taxon>
        <taxon>Actinomycetes</taxon>
        <taxon>Pseudonocardiales</taxon>
        <taxon>Pseudonocardiaceae</taxon>
        <taxon>Pseudonocardia</taxon>
    </lineage>
</organism>
<gene>
    <name evidence="6" type="ORF">PSU4_28070</name>
</gene>
<dbReference type="Gene3D" id="3.20.20.30">
    <property type="entry name" value="Luciferase-like domain"/>
    <property type="match status" value="1"/>
</dbReference>
<dbReference type="InterPro" id="IPR011251">
    <property type="entry name" value="Luciferase-like_dom"/>
</dbReference>
<evidence type="ECO:0000256" key="4">
    <source>
        <dbReference type="ARBA" id="ARBA00023033"/>
    </source>
</evidence>
<dbReference type="AlphaFoldDB" id="A0A511DHL5"/>
<dbReference type="InterPro" id="IPR050766">
    <property type="entry name" value="Bact_Lucif_Oxidored"/>
</dbReference>
<comment type="similarity">
    <text evidence="1">Belongs to the bacterial luciferase oxidoreductase family.</text>
</comment>
<protein>
    <submittedName>
        <fullName evidence="6">Monooxygenase</fullName>
    </submittedName>
</protein>
<dbReference type="Proteomes" id="UP000321685">
    <property type="component" value="Unassembled WGS sequence"/>
</dbReference>
<reference evidence="6 7" key="1">
    <citation type="submission" date="2019-07" db="EMBL/GenBank/DDBJ databases">
        <title>Whole genome shotgun sequence of Pseudonocardia sulfidoxydans NBRC 16205.</title>
        <authorList>
            <person name="Hosoyama A."/>
            <person name="Uohara A."/>
            <person name="Ohji S."/>
            <person name="Ichikawa N."/>
        </authorList>
    </citation>
    <scope>NUCLEOTIDE SEQUENCE [LARGE SCALE GENOMIC DNA]</scope>
    <source>
        <strain evidence="6 7">NBRC 16205</strain>
    </source>
</reference>
<keyword evidence="3" id="KW-0560">Oxidoreductase</keyword>
<dbReference type="InterPro" id="IPR036661">
    <property type="entry name" value="Luciferase-like_sf"/>
</dbReference>
<proteinExistence type="inferred from homology"/>
<dbReference type="RefSeq" id="WP_147107747.1">
    <property type="nucleotide sequence ID" value="NZ_BJVJ01000025.1"/>
</dbReference>
<evidence type="ECO:0000256" key="1">
    <source>
        <dbReference type="ARBA" id="ARBA00010426"/>
    </source>
</evidence>
<evidence type="ECO:0000256" key="3">
    <source>
        <dbReference type="ARBA" id="ARBA00023002"/>
    </source>
</evidence>
<evidence type="ECO:0000259" key="5">
    <source>
        <dbReference type="Pfam" id="PF00296"/>
    </source>
</evidence>
<dbReference type="GO" id="GO:0016705">
    <property type="term" value="F:oxidoreductase activity, acting on paired donors, with incorporation or reduction of molecular oxygen"/>
    <property type="evidence" value="ECO:0007669"/>
    <property type="project" value="InterPro"/>
</dbReference>
<dbReference type="OrthoDB" id="7903015at2"/>
<feature type="domain" description="Luciferase-like" evidence="5">
    <location>
        <begin position="35"/>
        <end position="346"/>
    </location>
</feature>
<evidence type="ECO:0000313" key="7">
    <source>
        <dbReference type="Proteomes" id="UP000321685"/>
    </source>
</evidence>
<dbReference type="SUPFAM" id="SSF51679">
    <property type="entry name" value="Bacterial luciferase-like"/>
    <property type="match status" value="1"/>
</dbReference>